<feature type="compositionally biased region" description="Basic residues" evidence="1">
    <location>
        <begin position="7"/>
        <end position="21"/>
    </location>
</feature>
<reference evidence="4" key="2">
    <citation type="submission" date="2012-11" db="EMBL/GenBank/DDBJ databases">
        <authorList>
            <person name="Kuo A."/>
            <person name="Curtis B.A."/>
            <person name="Tanifuji G."/>
            <person name="Burki F."/>
            <person name="Gruber A."/>
            <person name="Irimia M."/>
            <person name="Maruyama S."/>
            <person name="Arias M.C."/>
            <person name="Ball S.G."/>
            <person name="Gile G.H."/>
            <person name="Hirakawa Y."/>
            <person name="Hopkins J.F."/>
            <person name="Rensing S.A."/>
            <person name="Schmutz J."/>
            <person name="Symeonidi A."/>
            <person name="Elias M."/>
            <person name="Eveleigh R.J."/>
            <person name="Herman E.K."/>
            <person name="Klute M.J."/>
            <person name="Nakayama T."/>
            <person name="Obornik M."/>
            <person name="Reyes-Prieto A."/>
            <person name="Armbrust E.V."/>
            <person name="Aves S.J."/>
            <person name="Beiko R.G."/>
            <person name="Coutinho P."/>
            <person name="Dacks J.B."/>
            <person name="Durnford D.G."/>
            <person name="Fast N.M."/>
            <person name="Green B.R."/>
            <person name="Grisdale C."/>
            <person name="Hempe F."/>
            <person name="Henrissat B."/>
            <person name="Hoppner M.P."/>
            <person name="Ishida K.-I."/>
            <person name="Kim E."/>
            <person name="Koreny L."/>
            <person name="Kroth P.G."/>
            <person name="Liu Y."/>
            <person name="Malik S.-B."/>
            <person name="Maier U.G."/>
            <person name="McRose D."/>
            <person name="Mock T."/>
            <person name="Neilson J.A."/>
            <person name="Onodera N.T."/>
            <person name="Poole A.M."/>
            <person name="Pritham E.J."/>
            <person name="Richards T.A."/>
            <person name="Rocap G."/>
            <person name="Roy S.W."/>
            <person name="Sarai C."/>
            <person name="Schaack S."/>
            <person name="Shirato S."/>
            <person name="Slamovits C.H."/>
            <person name="Spencer D.F."/>
            <person name="Suzuki S."/>
            <person name="Worden A.Z."/>
            <person name="Zauner S."/>
            <person name="Barry K."/>
            <person name="Bell C."/>
            <person name="Bharti A.K."/>
            <person name="Crow J.A."/>
            <person name="Grimwood J."/>
            <person name="Kramer R."/>
            <person name="Lindquist E."/>
            <person name="Lucas S."/>
            <person name="Salamov A."/>
            <person name="McFadden G.I."/>
            <person name="Lane C.E."/>
            <person name="Keeling P.J."/>
            <person name="Gray M.W."/>
            <person name="Grigoriev I.V."/>
            <person name="Archibald J.M."/>
        </authorList>
    </citation>
    <scope>NUCLEOTIDE SEQUENCE</scope>
    <source>
        <strain evidence="4">CCMP2712</strain>
    </source>
</reference>
<reference evidence="3" key="3">
    <citation type="submission" date="2015-06" db="UniProtKB">
        <authorList>
            <consortium name="EnsemblProtists"/>
        </authorList>
    </citation>
    <scope>IDENTIFICATION</scope>
</reference>
<feature type="region of interest" description="Disordered" evidence="1">
    <location>
        <begin position="1"/>
        <end position="23"/>
    </location>
</feature>
<reference evidence="2 4" key="1">
    <citation type="journal article" date="2012" name="Nature">
        <title>Algal genomes reveal evolutionary mosaicism and the fate of nucleomorphs.</title>
        <authorList>
            <consortium name="DOE Joint Genome Institute"/>
            <person name="Curtis B.A."/>
            <person name="Tanifuji G."/>
            <person name="Burki F."/>
            <person name="Gruber A."/>
            <person name="Irimia M."/>
            <person name="Maruyama S."/>
            <person name="Arias M.C."/>
            <person name="Ball S.G."/>
            <person name="Gile G.H."/>
            <person name="Hirakawa Y."/>
            <person name="Hopkins J.F."/>
            <person name="Kuo A."/>
            <person name="Rensing S.A."/>
            <person name="Schmutz J."/>
            <person name="Symeonidi A."/>
            <person name="Elias M."/>
            <person name="Eveleigh R.J."/>
            <person name="Herman E.K."/>
            <person name="Klute M.J."/>
            <person name="Nakayama T."/>
            <person name="Obornik M."/>
            <person name="Reyes-Prieto A."/>
            <person name="Armbrust E.V."/>
            <person name="Aves S.J."/>
            <person name="Beiko R.G."/>
            <person name="Coutinho P."/>
            <person name="Dacks J.B."/>
            <person name="Durnford D.G."/>
            <person name="Fast N.M."/>
            <person name="Green B.R."/>
            <person name="Grisdale C.J."/>
            <person name="Hempel F."/>
            <person name="Henrissat B."/>
            <person name="Hoppner M.P."/>
            <person name="Ishida K."/>
            <person name="Kim E."/>
            <person name="Koreny L."/>
            <person name="Kroth P.G."/>
            <person name="Liu Y."/>
            <person name="Malik S.B."/>
            <person name="Maier U.G."/>
            <person name="McRose D."/>
            <person name="Mock T."/>
            <person name="Neilson J.A."/>
            <person name="Onodera N.T."/>
            <person name="Poole A.M."/>
            <person name="Pritham E.J."/>
            <person name="Richards T.A."/>
            <person name="Rocap G."/>
            <person name="Roy S.W."/>
            <person name="Sarai C."/>
            <person name="Schaack S."/>
            <person name="Shirato S."/>
            <person name="Slamovits C.H."/>
            <person name="Spencer D.F."/>
            <person name="Suzuki S."/>
            <person name="Worden A.Z."/>
            <person name="Zauner S."/>
            <person name="Barry K."/>
            <person name="Bell C."/>
            <person name="Bharti A.K."/>
            <person name="Crow J.A."/>
            <person name="Grimwood J."/>
            <person name="Kramer R."/>
            <person name="Lindquist E."/>
            <person name="Lucas S."/>
            <person name="Salamov A."/>
            <person name="McFadden G.I."/>
            <person name="Lane C.E."/>
            <person name="Keeling P.J."/>
            <person name="Gray M.W."/>
            <person name="Grigoriev I.V."/>
            <person name="Archibald J.M."/>
        </authorList>
    </citation>
    <scope>NUCLEOTIDE SEQUENCE</scope>
    <source>
        <strain evidence="2 4">CCMP2712</strain>
    </source>
</reference>
<dbReference type="HOGENOM" id="CLU_2763240_0_0_1"/>
<dbReference type="AlphaFoldDB" id="L1IZS1"/>
<accession>L1IZS1</accession>
<dbReference type="RefSeq" id="XP_005828280.1">
    <property type="nucleotide sequence ID" value="XM_005828223.1"/>
</dbReference>
<protein>
    <submittedName>
        <fullName evidence="2 3">Uncharacterized protein</fullName>
    </submittedName>
</protein>
<dbReference type="Proteomes" id="UP000011087">
    <property type="component" value="Unassembled WGS sequence"/>
</dbReference>
<dbReference type="KEGG" id="gtt:GUITHDRAFT_112761"/>
<name>L1IZS1_GUITC</name>
<evidence type="ECO:0000256" key="1">
    <source>
        <dbReference type="SAM" id="MobiDB-lite"/>
    </source>
</evidence>
<gene>
    <name evidence="2" type="ORF">GUITHDRAFT_112761</name>
</gene>
<sequence>MLDRVAKSYKKKMKLRKKEKKEKKSQTRIEIFDELQVKHDVHQMLHDVHAMLKTNGTLLQVAFLAALSLH</sequence>
<dbReference type="GeneID" id="17297842"/>
<dbReference type="EMBL" id="JH993025">
    <property type="protein sequence ID" value="EKX41300.1"/>
    <property type="molecule type" value="Genomic_DNA"/>
</dbReference>
<dbReference type="PaxDb" id="55529-EKX41300"/>
<evidence type="ECO:0000313" key="4">
    <source>
        <dbReference type="Proteomes" id="UP000011087"/>
    </source>
</evidence>
<evidence type="ECO:0000313" key="2">
    <source>
        <dbReference type="EMBL" id="EKX41300.1"/>
    </source>
</evidence>
<proteinExistence type="predicted"/>
<dbReference type="EnsemblProtists" id="EKX41300">
    <property type="protein sequence ID" value="EKX41300"/>
    <property type="gene ID" value="GUITHDRAFT_112761"/>
</dbReference>
<keyword evidence="4" id="KW-1185">Reference proteome</keyword>
<organism evidence="2">
    <name type="scientific">Guillardia theta (strain CCMP2712)</name>
    <name type="common">Cryptophyte</name>
    <dbReference type="NCBI Taxonomy" id="905079"/>
    <lineage>
        <taxon>Eukaryota</taxon>
        <taxon>Cryptophyceae</taxon>
        <taxon>Pyrenomonadales</taxon>
        <taxon>Geminigeraceae</taxon>
        <taxon>Guillardia</taxon>
    </lineage>
</organism>
<evidence type="ECO:0000313" key="3">
    <source>
        <dbReference type="EnsemblProtists" id="EKX41300"/>
    </source>
</evidence>